<evidence type="ECO:0000313" key="4">
    <source>
        <dbReference type="Proteomes" id="UP001642360"/>
    </source>
</evidence>
<evidence type="ECO:0000256" key="2">
    <source>
        <dbReference type="SAM" id="Phobius"/>
    </source>
</evidence>
<keyword evidence="4" id="KW-1185">Reference proteome</keyword>
<proteinExistence type="predicted"/>
<feature type="compositionally biased region" description="Pro residues" evidence="1">
    <location>
        <begin position="94"/>
        <end position="108"/>
    </location>
</feature>
<keyword evidence="2" id="KW-1133">Transmembrane helix</keyword>
<feature type="transmembrane region" description="Helical" evidence="2">
    <location>
        <begin position="42"/>
        <end position="59"/>
    </location>
</feature>
<organism evidence="3 4">
    <name type="scientific">Ilex paraguariensis</name>
    <name type="common">yerba mate</name>
    <dbReference type="NCBI Taxonomy" id="185542"/>
    <lineage>
        <taxon>Eukaryota</taxon>
        <taxon>Viridiplantae</taxon>
        <taxon>Streptophyta</taxon>
        <taxon>Embryophyta</taxon>
        <taxon>Tracheophyta</taxon>
        <taxon>Spermatophyta</taxon>
        <taxon>Magnoliopsida</taxon>
        <taxon>eudicotyledons</taxon>
        <taxon>Gunneridae</taxon>
        <taxon>Pentapetalae</taxon>
        <taxon>asterids</taxon>
        <taxon>campanulids</taxon>
        <taxon>Aquifoliales</taxon>
        <taxon>Aquifoliaceae</taxon>
        <taxon>Ilex</taxon>
    </lineage>
</organism>
<keyword evidence="2" id="KW-0472">Membrane</keyword>
<evidence type="ECO:0008006" key="5">
    <source>
        <dbReference type="Google" id="ProtNLM"/>
    </source>
</evidence>
<dbReference type="PANTHER" id="PTHR34377">
    <property type="entry name" value="TETRATRICOPEPTIDE REPEAT (TPR)-LIKE SUPERFAMILY PROTEIN"/>
    <property type="match status" value="1"/>
</dbReference>
<sequence>MGVVGACSLTNLQLTWQCLYFTKPVHLTQEKRQQPPRMERSNILHLAFFMILLLVLTPMTESQLLPLPPATSRPLCVSQFALVNSACTALPFYPDHPPPPPSPPPPLPSHNESEHRHRHRHKHGHRHVHGHRHGWHGLRGTPVEQDCCRWLKSMDSECVCDLLVYLPPFLSRPVHQYNVVVDDSCNVTFQCASRLRT</sequence>
<dbReference type="InterPro" id="IPR036312">
    <property type="entry name" value="Bifun_inhib/LTP/seed_sf"/>
</dbReference>
<protein>
    <recommendedName>
        <fullName evidence="5">Bifunctional inhibitor/plant lipid transfer protein/seed storage helical domain-containing protein</fullName>
    </recommendedName>
</protein>
<dbReference type="EMBL" id="CAUOFW020006724">
    <property type="protein sequence ID" value="CAK9175837.1"/>
    <property type="molecule type" value="Genomic_DNA"/>
</dbReference>
<evidence type="ECO:0000256" key="1">
    <source>
        <dbReference type="SAM" id="MobiDB-lite"/>
    </source>
</evidence>
<dbReference type="AlphaFoldDB" id="A0ABC8U2G5"/>
<dbReference type="Proteomes" id="UP001642360">
    <property type="component" value="Unassembled WGS sequence"/>
</dbReference>
<feature type="compositionally biased region" description="Basic residues" evidence="1">
    <location>
        <begin position="116"/>
        <end position="135"/>
    </location>
</feature>
<evidence type="ECO:0000313" key="3">
    <source>
        <dbReference type="EMBL" id="CAK9175837.1"/>
    </source>
</evidence>
<dbReference type="SUPFAM" id="SSF47699">
    <property type="entry name" value="Bifunctional inhibitor/lipid-transfer protein/seed storage 2S albumin"/>
    <property type="match status" value="1"/>
</dbReference>
<feature type="region of interest" description="Disordered" evidence="1">
    <location>
        <begin position="94"/>
        <end position="135"/>
    </location>
</feature>
<comment type="caution">
    <text evidence="3">The sequence shown here is derived from an EMBL/GenBank/DDBJ whole genome shotgun (WGS) entry which is preliminary data.</text>
</comment>
<reference evidence="3 4" key="1">
    <citation type="submission" date="2024-02" db="EMBL/GenBank/DDBJ databases">
        <authorList>
            <person name="Vignale AGUSTIN F."/>
            <person name="Sosa J E."/>
            <person name="Modenutti C."/>
        </authorList>
    </citation>
    <scope>NUCLEOTIDE SEQUENCE [LARGE SCALE GENOMIC DNA]</scope>
</reference>
<gene>
    <name evidence="3" type="ORF">ILEXP_LOCUS45664</name>
</gene>
<dbReference type="PANTHER" id="PTHR34377:SF3">
    <property type="entry name" value="TETRATRICOPEPTIDE REPEAT (TPR)-LIKE SUPERFAMILY PROTEIN"/>
    <property type="match status" value="1"/>
</dbReference>
<name>A0ABC8U2G5_9AQUA</name>
<keyword evidence="2" id="KW-0812">Transmembrane</keyword>
<accession>A0ABC8U2G5</accession>